<gene>
    <name evidence="2" type="ORF">I1A_004799</name>
</gene>
<proteinExistence type="predicted"/>
<sequence length="59" mass="6695">MSGLREEQRWKEALVTRIVGFLPVRPSWCIREQARSHRSTHSNVGVSLLAKGPDQTPQP</sequence>
<name>A0A7U9CSX3_PSEFL</name>
<dbReference type="AlphaFoldDB" id="A0A7U9CSX3"/>
<protein>
    <submittedName>
        <fullName evidence="2">Uncharacterized protein</fullName>
    </submittedName>
</protein>
<feature type="region of interest" description="Disordered" evidence="1">
    <location>
        <begin position="34"/>
        <end position="59"/>
    </location>
</feature>
<reference evidence="2 3" key="1">
    <citation type="submission" date="2012-08" db="EMBL/GenBank/DDBJ databases">
        <title>The genome of cave-isolated P. fluorescens strain R124 demonstrates phenotypic adaptation to the mineral environment.</title>
        <authorList>
            <person name="Barton M.D."/>
            <person name="Petronio M."/>
            <person name="Giarrizzo J.G."/>
            <person name="Bowling B.V."/>
            <person name="Barton H.A."/>
        </authorList>
    </citation>
    <scope>NUCLEOTIDE SEQUENCE [LARGE SCALE GENOMIC DNA]</scope>
    <source>
        <strain evidence="2 3">R124</strain>
    </source>
</reference>
<dbReference type="Proteomes" id="UP000006045">
    <property type="component" value="Chromosome"/>
</dbReference>
<dbReference type="EMBL" id="CM001561">
    <property type="protein sequence ID" value="EJZ60434.1"/>
    <property type="molecule type" value="Genomic_DNA"/>
</dbReference>
<evidence type="ECO:0000313" key="3">
    <source>
        <dbReference type="Proteomes" id="UP000006045"/>
    </source>
</evidence>
<organism evidence="2 3">
    <name type="scientific">Pseudomonas fluorescens R124</name>
    <dbReference type="NCBI Taxonomy" id="743713"/>
    <lineage>
        <taxon>Bacteria</taxon>
        <taxon>Pseudomonadati</taxon>
        <taxon>Pseudomonadota</taxon>
        <taxon>Gammaproteobacteria</taxon>
        <taxon>Pseudomonadales</taxon>
        <taxon>Pseudomonadaceae</taxon>
        <taxon>Pseudomonas</taxon>
    </lineage>
</organism>
<evidence type="ECO:0000313" key="2">
    <source>
        <dbReference type="EMBL" id="EJZ60434.1"/>
    </source>
</evidence>
<evidence type="ECO:0000256" key="1">
    <source>
        <dbReference type="SAM" id="MobiDB-lite"/>
    </source>
</evidence>
<accession>A0A7U9CSX3</accession>